<protein>
    <submittedName>
        <fullName evidence="3">Calcineurin-like phosphoesterase superfamily domain protein</fullName>
    </submittedName>
</protein>
<accession>A0A5B9P2L0</accession>
<dbReference type="SUPFAM" id="SSF56300">
    <property type="entry name" value="Metallo-dependent phosphatases"/>
    <property type="match status" value="1"/>
</dbReference>
<evidence type="ECO:0000256" key="1">
    <source>
        <dbReference type="SAM" id="MobiDB-lite"/>
    </source>
</evidence>
<feature type="region of interest" description="Disordered" evidence="1">
    <location>
        <begin position="203"/>
        <end position="225"/>
    </location>
</feature>
<dbReference type="Gene3D" id="3.60.21.10">
    <property type="match status" value="1"/>
</dbReference>
<dbReference type="RefSeq" id="WP_075085296.1">
    <property type="nucleotide sequence ID" value="NZ_CP042912.1"/>
</dbReference>
<organism evidence="3 4">
    <name type="scientific">Mariniblastus fucicola</name>
    <dbReference type="NCBI Taxonomy" id="980251"/>
    <lineage>
        <taxon>Bacteria</taxon>
        <taxon>Pseudomonadati</taxon>
        <taxon>Planctomycetota</taxon>
        <taxon>Planctomycetia</taxon>
        <taxon>Pirellulales</taxon>
        <taxon>Pirellulaceae</taxon>
        <taxon>Mariniblastus</taxon>
    </lineage>
</organism>
<dbReference type="InterPro" id="IPR004843">
    <property type="entry name" value="Calcineurin-like_PHP"/>
</dbReference>
<gene>
    <name evidence="3" type="ORF">MFFC18_06080</name>
</gene>
<dbReference type="OrthoDB" id="5448289at2"/>
<dbReference type="Proteomes" id="UP000322214">
    <property type="component" value="Chromosome"/>
</dbReference>
<dbReference type="STRING" id="980251.GCA_001642875_03093"/>
<reference evidence="3 4" key="1">
    <citation type="submission" date="2019-08" db="EMBL/GenBank/DDBJ databases">
        <title>Deep-cultivation of Planctomycetes and their phenomic and genomic characterization uncovers novel biology.</title>
        <authorList>
            <person name="Wiegand S."/>
            <person name="Jogler M."/>
            <person name="Boedeker C."/>
            <person name="Pinto D."/>
            <person name="Vollmers J."/>
            <person name="Rivas-Marin E."/>
            <person name="Kohn T."/>
            <person name="Peeters S.H."/>
            <person name="Heuer A."/>
            <person name="Rast P."/>
            <person name="Oberbeckmann S."/>
            <person name="Bunk B."/>
            <person name="Jeske O."/>
            <person name="Meyerdierks A."/>
            <person name="Storesund J.E."/>
            <person name="Kallscheuer N."/>
            <person name="Luecker S."/>
            <person name="Lage O.M."/>
            <person name="Pohl T."/>
            <person name="Merkel B.J."/>
            <person name="Hornburger P."/>
            <person name="Mueller R.-W."/>
            <person name="Bruemmer F."/>
            <person name="Labrenz M."/>
            <person name="Spormann A.M."/>
            <person name="Op den Camp H."/>
            <person name="Overmann J."/>
            <person name="Amann R."/>
            <person name="Jetten M.S.M."/>
            <person name="Mascher T."/>
            <person name="Medema M.H."/>
            <person name="Devos D.P."/>
            <person name="Kaster A.-K."/>
            <person name="Ovreas L."/>
            <person name="Rohde M."/>
            <person name="Galperin M.Y."/>
            <person name="Jogler C."/>
        </authorList>
    </citation>
    <scope>NUCLEOTIDE SEQUENCE [LARGE SCALE GENOMIC DNA]</scope>
    <source>
        <strain evidence="3 4">FC18</strain>
    </source>
</reference>
<dbReference type="GO" id="GO:0016787">
    <property type="term" value="F:hydrolase activity"/>
    <property type="evidence" value="ECO:0007669"/>
    <property type="project" value="InterPro"/>
</dbReference>
<evidence type="ECO:0000313" key="3">
    <source>
        <dbReference type="EMBL" id="QEG20757.1"/>
    </source>
</evidence>
<dbReference type="AlphaFoldDB" id="A0A5B9P2L0"/>
<dbReference type="EMBL" id="CP042912">
    <property type="protein sequence ID" value="QEG20757.1"/>
    <property type="molecule type" value="Genomic_DNA"/>
</dbReference>
<name>A0A5B9P2L0_9BACT</name>
<feature type="domain" description="Calcineurin-like phosphoesterase" evidence="2">
    <location>
        <begin position="12"/>
        <end position="199"/>
    </location>
</feature>
<proteinExistence type="predicted"/>
<evidence type="ECO:0000259" key="2">
    <source>
        <dbReference type="Pfam" id="PF00149"/>
    </source>
</evidence>
<keyword evidence="4" id="KW-1185">Reference proteome</keyword>
<dbReference type="Pfam" id="PF00149">
    <property type="entry name" value="Metallophos"/>
    <property type="match status" value="1"/>
</dbReference>
<dbReference type="KEGG" id="mff:MFFC18_06080"/>
<sequence>MAKSVRNYRGLLVIGDPHIEGRNPGFRKGNYPEAILGKVRWCLEHARKHKLLPAFLGDVFDKPRDNPTWVIGELIEMLMPYPAIGIYGNHDCADPQLSENDSLSILIKAGCYQLVGEQDFWTGMVEGRRVVVAGSSYRQRIPQCFDTDNVPRDSLFDAKPTVVWLTHHDIDIGNYENGKFGPFEMMNVDLLINGHIHRPAKPVRRGDTTWMSPGNISRRSRSAHSRAHVPTVTEVTFPESGFEVKSVVVPHERFEDVFFLDDVDESKTSEPLSSFVSGLSELTKRRTSSGAGLIQFLDQNLDEYSDSVAAEIRSLAKQVVEK</sequence>
<evidence type="ECO:0000313" key="4">
    <source>
        <dbReference type="Proteomes" id="UP000322214"/>
    </source>
</evidence>
<dbReference type="InterPro" id="IPR029052">
    <property type="entry name" value="Metallo-depent_PP-like"/>
</dbReference>